<accession>A0A6S6SS79</accession>
<evidence type="ECO:0000259" key="2">
    <source>
        <dbReference type="Pfam" id="PF14690"/>
    </source>
</evidence>
<reference evidence="3" key="1">
    <citation type="submission" date="2020-01" db="EMBL/GenBank/DDBJ databases">
        <authorList>
            <person name="Meier V. D."/>
            <person name="Meier V D."/>
        </authorList>
    </citation>
    <scope>NUCLEOTIDE SEQUENCE</scope>
    <source>
        <strain evidence="3">HLG_WM_MAG_08</strain>
    </source>
</reference>
<dbReference type="InterPro" id="IPR002560">
    <property type="entry name" value="Transposase_DDE"/>
</dbReference>
<organism evidence="3">
    <name type="scientific">uncultured Thiotrichaceae bacterium</name>
    <dbReference type="NCBI Taxonomy" id="298394"/>
    <lineage>
        <taxon>Bacteria</taxon>
        <taxon>Pseudomonadati</taxon>
        <taxon>Pseudomonadota</taxon>
        <taxon>Gammaproteobacteria</taxon>
        <taxon>Thiotrichales</taxon>
        <taxon>Thiotrichaceae</taxon>
        <taxon>environmental samples</taxon>
    </lineage>
</organism>
<dbReference type="EMBL" id="CACVAV010000140">
    <property type="protein sequence ID" value="CAA6809023.1"/>
    <property type="molecule type" value="Genomic_DNA"/>
</dbReference>
<dbReference type="Pfam" id="PF14690">
    <property type="entry name" value="Zn_ribbon_ISL3"/>
    <property type="match status" value="1"/>
</dbReference>
<gene>
    <name evidence="3" type="ORF">HELGO_WM86579</name>
</gene>
<dbReference type="InterPro" id="IPR047951">
    <property type="entry name" value="Transpos_ISL3"/>
</dbReference>
<dbReference type="Pfam" id="PF01610">
    <property type="entry name" value="DDE_Tnp_ISL3"/>
    <property type="match status" value="1"/>
</dbReference>
<dbReference type="InterPro" id="IPR029261">
    <property type="entry name" value="Transposase_Znf"/>
</dbReference>
<sequence>STDTEGECRCCGRPITRFHEYDRELKIRHLPIPGQACYLYIRLPRFRCDHCPTRPTTTHPPGWRDRKSSYTKIYEQHLLKSLMGSTMSDVCRQEGITEGCLSRVLERYVQPEVDWHSLTELGQLGIDEIALKKGRKDFVTLITSRLAGENRILGVLKGREKETVKAFLQSIPKPLRRAVQSVCSDLYVGFLNAAREVFGKRMRIVADRFHVARLYRKGLDTLRKQEMRRLKKVWSQRPIRHCVA</sequence>
<dbReference type="PANTHER" id="PTHR33498:SF1">
    <property type="entry name" value="TRANSPOSASE FOR INSERTION SEQUENCE ELEMENT IS1557"/>
    <property type="match status" value="1"/>
</dbReference>
<feature type="non-terminal residue" evidence="3">
    <location>
        <position position="1"/>
    </location>
</feature>
<name>A0A6S6SS79_9GAMM</name>
<evidence type="ECO:0000313" key="3">
    <source>
        <dbReference type="EMBL" id="CAA6809023.1"/>
    </source>
</evidence>
<dbReference type="AlphaFoldDB" id="A0A6S6SS79"/>
<dbReference type="PANTHER" id="PTHR33498">
    <property type="entry name" value="TRANSPOSASE FOR INSERTION SEQUENCE ELEMENT IS1557"/>
    <property type="match status" value="1"/>
</dbReference>
<feature type="domain" description="Transposase IS204/IS1001/IS1096/IS1165 DDE" evidence="1">
    <location>
        <begin position="124"/>
        <end position="232"/>
    </location>
</feature>
<protein>
    <submittedName>
        <fullName evidence="3">ISBma1, transposase</fullName>
    </submittedName>
</protein>
<proteinExistence type="predicted"/>
<feature type="domain" description="Transposase IS204/IS1001/IS1096/IS1165 zinc-finger" evidence="2">
    <location>
        <begin position="7"/>
        <end position="51"/>
    </location>
</feature>
<evidence type="ECO:0000259" key="1">
    <source>
        <dbReference type="Pfam" id="PF01610"/>
    </source>
</evidence>